<dbReference type="GO" id="GO:0160143">
    <property type="term" value="F:21S rRNA pseudouridine(2819) synthase activity"/>
    <property type="evidence" value="ECO:0007669"/>
    <property type="project" value="UniProtKB-EC"/>
</dbReference>
<organism evidence="13 14">
    <name type="scientific">Zygotorulaspora mrakii</name>
    <name type="common">Zygosaccharomyces mrakii</name>
    <dbReference type="NCBI Taxonomy" id="42260"/>
    <lineage>
        <taxon>Eukaryota</taxon>
        <taxon>Fungi</taxon>
        <taxon>Dikarya</taxon>
        <taxon>Ascomycota</taxon>
        <taxon>Saccharomycotina</taxon>
        <taxon>Saccharomycetes</taxon>
        <taxon>Saccharomycetales</taxon>
        <taxon>Saccharomycetaceae</taxon>
        <taxon>Zygotorulaspora</taxon>
    </lineage>
</organism>
<evidence type="ECO:0000256" key="6">
    <source>
        <dbReference type="ARBA" id="ARBA00037513"/>
    </source>
</evidence>
<gene>
    <name evidence="13" type="ORF">HG535_0F04250</name>
</gene>
<reference evidence="13 14" key="1">
    <citation type="submission" date="2020-07" db="EMBL/GenBank/DDBJ databases">
        <title>The yeast mating-type switching endonuclease HO is a domesticated member of an unorthodox homing genetic element family.</title>
        <authorList>
            <person name="Coughlan A.Y."/>
            <person name="Lombardi L."/>
            <person name="Braun-Galleani S."/>
            <person name="Martos A.R."/>
            <person name="Galeote V."/>
            <person name="Bigey F."/>
            <person name="Dequin S."/>
            <person name="Byrne K.P."/>
            <person name="Wolfe K.H."/>
        </authorList>
    </citation>
    <scope>NUCLEOTIDE SEQUENCE [LARGE SCALE GENOMIC DNA]</scope>
    <source>
        <strain evidence="13 14">NRRL Y-6702</strain>
    </source>
</reference>
<dbReference type="AlphaFoldDB" id="A0A7H9B5Z3"/>
<evidence type="ECO:0000313" key="13">
    <source>
        <dbReference type="EMBL" id="QLG73913.1"/>
    </source>
</evidence>
<sequence>MASIKSLPIFYECSNYFIVNKPYGMFSQPGDLNAWFRHYPHRHRPPVVLDQLIQERGSSDKFASEWRTVHRLDACVTGGMLIARNKNAAIQFSKNLRKGGYKGFKLTRRYVALVNGKIAEKYLPDEGLISCLGMTSKYKRFDENCMVLELVTGGKRQIRRHMSEAVGTPILNDAKFGGLQIVEANPEQIALHSASIHTMIGLQTRKHLIPMIYNNNGVLWDSKYLHKDGTFIEEIRKVLLEEWNSI</sequence>
<comment type="similarity">
    <text evidence="2">Belongs to the pseudouridine synthase RluA family.</text>
</comment>
<dbReference type="Gene3D" id="3.30.2350.10">
    <property type="entry name" value="Pseudouridine synthase"/>
    <property type="match status" value="2"/>
</dbReference>
<dbReference type="InterPro" id="IPR006145">
    <property type="entry name" value="PsdUridine_synth_RsuA/RluA"/>
</dbReference>
<evidence type="ECO:0000256" key="11">
    <source>
        <dbReference type="ARBA" id="ARBA00042700"/>
    </source>
</evidence>
<proteinExistence type="inferred from homology"/>
<evidence type="ECO:0000256" key="7">
    <source>
        <dbReference type="ARBA" id="ARBA00038947"/>
    </source>
</evidence>
<dbReference type="CDD" id="cd02869">
    <property type="entry name" value="PseudoU_synth_RluA_like"/>
    <property type="match status" value="1"/>
</dbReference>
<keyword evidence="14" id="KW-1185">Reference proteome</keyword>
<comment type="subcellular location">
    <subcellularLocation>
        <location evidence="1">Mitochondrion</location>
    </subcellularLocation>
</comment>
<feature type="domain" description="Pseudouridine synthase RsuA/RluA-like" evidence="12">
    <location>
        <begin position="15"/>
        <end position="163"/>
    </location>
</feature>
<dbReference type="OrthoDB" id="428658at2759"/>
<evidence type="ECO:0000256" key="2">
    <source>
        <dbReference type="ARBA" id="ARBA00010876"/>
    </source>
</evidence>
<dbReference type="EMBL" id="CP058609">
    <property type="protein sequence ID" value="QLG73913.1"/>
    <property type="molecule type" value="Genomic_DNA"/>
</dbReference>
<dbReference type="RefSeq" id="XP_037145638.1">
    <property type="nucleotide sequence ID" value="XM_037289743.1"/>
</dbReference>
<dbReference type="GO" id="GO:0000455">
    <property type="term" value="P:enzyme-directed rRNA pseudouridine synthesis"/>
    <property type="evidence" value="ECO:0007669"/>
    <property type="project" value="TreeGrafter"/>
</dbReference>
<evidence type="ECO:0000256" key="1">
    <source>
        <dbReference type="ARBA" id="ARBA00004173"/>
    </source>
</evidence>
<evidence type="ECO:0000256" key="5">
    <source>
        <dbReference type="ARBA" id="ARBA00036927"/>
    </source>
</evidence>
<comment type="function">
    <text evidence="6">Pseudouridylate synthase responsible for the pseudouridine-2819 formation in mitochondrial 21S rRNA. May modulate the efficiency or the fidelity of the mitochondrial translation machinery.</text>
</comment>
<dbReference type="InterPro" id="IPR020103">
    <property type="entry name" value="PsdUridine_synth_cat_dom_sf"/>
</dbReference>
<keyword evidence="4" id="KW-0413">Isomerase</keyword>
<evidence type="ECO:0000256" key="8">
    <source>
        <dbReference type="ARBA" id="ARBA00040626"/>
    </source>
</evidence>
<evidence type="ECO:0000259" key="12">
    <source>
        <dbReference type="Pfam" id="PF00849"/>
    </source>
</evidence>
<evidence type="ECO:0000256" key="10">
    <source>
        <dbReference type="ARBA" id="ARBA00041978"/>
    </source>
</evidence>
<comment type="catalytic activity">
    <reaction evidence="5">
        <text>uridine(2819) in 21S rRNA = pseudouridine(2819) in 21S rRNA</text>
        <dbReference type="Rhea" id="RHEA:42556"/>
        <dbReference type="Rhea" id="RHEA-COMP:10113"/>
        <dbReference type="Rhea" id="RHEA-COMP:10114"/>
        <dbReference type="ChEBI" id="CHEBI:65314"/>
        <dbReference type="ChEBI" id="CHEBI:65315"/>
        <dbReference type="EC" id="5.4.99.43"/>
    </reaction>
</comment>
<dbReference type="PANTHER" id="PTHR21600:SF81">
    <property type="entry name" value="21S RRNA PSEUDOURIDINE(2819) SYNTHASE"/>
    <property type="match status" value="1"/>
</dbReference>
<name>A0A7H9B5Z3_ZYGMR</name>
<evidence type="ECO:0000313" key="14">
    <source>
        <dbReference type="Proteomes" id="UP000509704"/>
    </source>
</evidence>
<dbReference type="GO" id="GO:0005739">
    <property type="term" value="C:mitochondrion"/>
    <property type="evidence" value="ECO:0007669"/>
    <property type="project" value="UniProtKB-SubCell"/>
</dbReference>
<keyword evidence="3" id="KW-0496">Mitochondrion</keyword>
<evidence type="ECO:0000256" key="3">
    <source>
        <dbReference type="ARBA" id="ARBA00023128"/>
    </source>
</evidence>
<dbReference type="KEGG" id="zmk:HG535_0F04250"/>
<dbReference type="GO" id="GO:0003723">
    <property type="term" value="F:RNA binding"/>
    <property type="evidence" value="ECO:0007669"/>
    <property type="project" value="InterPro"/>
</dbReference>
<accession>A0A7H9B5Z3</accession>
<dbReference type="GeneID" id="59237671"/>
<dbReference type="InterPro" id="IPR050188">
    <property type="entry name" value="RluA_PseudoU_synthase"/>
</dbReference>
<evidence type="ECO:0000256" key="9">
    <source>
        <dbReference type="ARBA" id="ARBA00041561"/>
    </source>
</evidence>
<dbReference type="InterPro" id="IPR006224">
    <property type="entry name" value="PsdUridine_synth_RluA-like_CS"/>
</dbReference>
<dbReference type="PROSITE" id="PS01129">
    <property type="entry name" value="PSI_RLU"/>
    <property type="match status" value="1"/>
</dbReference>
<dbReference type="EC" id="5.4.99.43" evidence="7"/>
<dbReference type="Pfam" id="PF00849">
    <property type="entry name" value="PseudoU_synth_2"/>
    <property type="match status" value="1"/>
</dbReference>
<protein>
    <recommendedName>
        <fullName evidence="8">21S rRNA pseudouridine(2819) synthase</fullName>
        <ecNumber evidence="7">5.4.99.43</ecNumber>
    </recommendedName>
    <alternativeName>
        <fullName evidence="10">Pseudouridine synthase 5</fullName>
    </alternativeName>
    <alternativeName>
        <fullName evidence="9">Pseudouridylate synthase PUS5</fullName>
    </alternativeName>
    <alternativeName>
        <fullName evidence="11">Uracil hydrolyase PUS5</fullName>
    </alternativeName>
</protein>
<evidence type="ECO:0000256" key="4">
    <source>
        <dbReference type="ARBA" id="ARBA00023235"/>
    </source>
</evidence>
<dbReference type="PANTHER" id="PTHR21600">
    <property type="entry name" value="MITOCHONDRIAL RNA PSEUDOURIDINE SYNTHASE"/>
    <property type="match status" value="1"/>
</dbReference>
<dbReference type="Proteomes" id="UP000509704">
    <property type="component" value="Chromosome 6"/>
</dbReference>
<dbReference type="SUPFAM" id="SSF55120">
    <property type="entry name" value="Pseudouridine synthase"/>
    <property type="match status" value="1"/>
</dbReference>